<reference evidence="5 6" key="1">
    <citation type="submission" date="2016-11" db="EMBL/GenBank/DDBJ databases">
        <authorList>
            <person name="Varghese N."/>
            <person name="Submissions S."/>
        </authorList>
    </citation>
    <scope>NUCLEOTIDE SEQUENCE [LARGE SCALE GENOMIC DNA]</scope>
    <source>
        <strain evidence="5 6">DSM 29620</strain>
    </source>
</reference>
<dbReference type="PANTHER" id="PTHR44688:SF16">
    <property type="entry name" value="DNA-BINDING TRANSCRIPTIONAL ACTIVATOR DEVR_DOSR"/>
    <property type="match status" value="1"/>
</dbReference>
<dbReference type="PANTHER" id="PTHR44688">
    <property type="entry name" value="DNA-BINDING TRANSCRIPTIONAL ACTIVATOR DEVR_DOSR"/>
    <property type="match status" value="1"/>
</dbReference>
<dbReference type="GO" id="GO:0003677">
    <property type="term" value="F:DNA binding"/>
    <property type="evidence" value="ECO:0007669"/>
    <property type="project" value="UniProtKB-KW"/>
</dbReference>
<evidence type="ECO:0000256" key="1">
    <source>
        <dbReference type="ARBA" id="ARBA00023015"/>
    </source>
</evidence>
<dbReference type="InterPro" id="IPR000792">
    <property type="entry name" value="Tscrpt_reg_LuxR_C"/>
</dbReference>
<dbReference type="Proteomes" id="UP000324252">
    <property type="component" value="Unassembled WGS sequence"/>
</dbReference>
<keyword evidence="3" id="KW-0804">Transcription</keyword>
<dbReference type="PRINTS" id="PR00038">
    <property type="entry name" value="HTHLUXR"/>
</dbReference>
<gene>
    <name evidence="5" type="ORF">SAMN05444142_103529</name>
</gene>
<dbReference type="EMBL" id="FQZZ01000003">
    <property type="protein sequence ID" value="SHK17591.1"/>
    <property type="molecule type" value="Genomic_DNA"/>
</dbReference>
<evidence type="ECO:0000313" key="6">
    <source>
        <dbReference type="Proteomes" id="UP000324252"/>
    </source>
</evidence>
<name>A0A1H0ITZ7_9RHOB</name>
<dbReference type="PROSITE" id="PS50043">
    <property type="entry name" value="HTH_LUXR_2"/>
    <property type="match status" value="1"/>
</dbReference>
<dbReference type="SUPFAM" id="SSF46894">
    <property type="entry name" value="C-terminal effector domain of the bipartite response regulators"/>
    <property type="match status" value="1"/>
</dbReference>
<accession>A0A1H0ITZ7</accession>
<dbReference type="InterPro" id="IPR036388">
    <property type="entry name" value="WH-like_DNA-bd_sf"/>
</dbReference>
<evidence type="ECO:0000259" key="4">
    <source>
        <dbReference type="PROSITE" id="PS50043"/>
    </source>
</evidence>
<keyword evidence="6" id="KW-1185">Reference proteome</keyword>
<evidence type="ECO:0000313" key="5">
    <source>
        <dbReference type="EMBL" id="SHK17591.1"/>
    </source>
</evidence>
<protein>
    <submittedName>
        <fullName evidence="5">Regulatory protein, luxR family</fullName>
    </submittedName>
</protein>
<evidence type="ECO:0000256" key="3">
    <source>
        <dbReference type="ARBA" id="ARBA00023163"/>
    </source>
</evidence>
<feature type="domain" description="HTH luxR-type" evidence="4">
    <location>
        <begin position="250"/>
        <end position="315"/>
    </location>
</feature>
<dbReference type="InterPro" id="IPR016032">
    <property type="entry name" value="Sig_transdc_resp-reg_C-effctor"/>
</dbReference>
<dbReference type="AlphaFoldDB" id="A0A1H0ITZ7"/>
<keyword evidence="2" id="KW-0238">DNA-binding</keyword>
<dbReference type="SMART" id="SM00421">
    <property type="entry name" value="HTH_LUXR"/>
    <property type="match status" value="1"/>
</dbReference>
<dbReference type="Pfam" id="PF00196">
    <property type="entry name" value="GerE"/>
    <property type="match status" value="1"/>
</dbReference>
<dbReference type="CDD" id="cd06170">
    <property type="entry name" value="LuxR_C_like"/>
    <property type="match status" value="1"/>
</dbReference>
<organism evidence="5 6">
    <name type="scientific">Lutimaribacter pacificus</name>
    <dbReference type="NCBI Taxonomy" id="391948"/>
    <lineage>
        <taxon>Bacteria</taxon>
        <taxon>Pseudomonadati</taxon>
        <taxon>Pseudomonadota</taxon>
        <taxon>Alphaproteobacteria</taxon>
        <taxon>Rhodobacterales</taxon>
        <taxon>Roseobacteraceae</taxon>
        <taxon>Lutimaribacter</taxon>
    </lineage>
</organism>
<dbReference type="RefSeq" id="WP_149788627.1">
    <property type="nucleotide sequence ID" value="NZ_FNIO01000005.1"/>
</dbReference>
<evidence type="ECO:0000256" key="2">
    <source>
        <dbReference type="ARBA" id="ARBA00023125"/>
    </source>
</evidence>
<dbReference type="Gene3D" id="1.10.10.10">
    <property type="entry name" value="Winged helix-like DNA-binding domain superfamily/Winged helix DNA-binding domain"/>
    <property type="match status" value="1"/>
</dbReference>
<dbReference type="GO" id="GO:0006355">
    <property type="term" value="P:regulation of DNA-templated transcription"/>
    <property type="evidence" value="ECO:0007669"/>
    <property type="project" value="InterPro"/>
</dbReference>
<dbReference type="OrthoDB" id="8277135at2"/>
<sequence>MHLADFSDLVLRLNNSAVESSSRVHHNSLIEILSGLVRFDAAWWGWSNLAGGRTTLVSTATFGLSHGFESALRAVAHQDPLIRHGRSVAVYAKSIEASFPGLNKDFRNFLSAFDIGTILNGHCRLAGETDFNFFMSLYRRSGGARFTDEETSDFRVILRHLEQSLSLTLKAELRSLAPPGGEAALLGVNGEIVRATRNFRQALLDEVPTPAEAGALLVGMAGVERTWTGRNITLFSRHHMPGLMLLRLAPADLSSRLSVEERKVAELLLSGLSMRQISDRKEVSVNTIRNQVASIYRKTGASGKLHLARKLGLGGGELL</sequence>
<proteinExistence type="predicted"/>
<keyword evidence="1" id="KW-0805">Transcription regulation</keyword>